<evidence type="ECO:0000313" key="1">
    <source>
        <dbReference type="EMBL" id="KAK1261305.1"/>
    </source>
</evidence>
<reference evidence="1" key="1">
    <citation type="journal article" date="2023" name="Nat. Commun.">
        <title>Diploid and tetraploid genomes of Acorus and the evolution of monocots.</title>
        <authorList>
            <person name="Ma L."/>
            <person name="Liu K.W."/>
            <person name="Li Z."/>
            <person name="Hsiao Y.Y."/>
            <person name="Qi Y."/>
            <person name="Fu T."/>
            <person name="Tang G.D."/>
            <person name="Zhang D."/>
            <person name="Sun W.H."/>
            <person name="Liu D.K."/>
            <person name="Li Y."/>
            <person name="Chen G.Z."/>
            <person name="Liu X.D."/>
            <person name="Liao X.Y."/>
            <person name="Jiang Y.T."/>
            <person name="Yu X."/>
            <person name="Hao Y."/>
            <person name="Huang J."/>
            <person name="Zhao X.W."/>
            <person name="Ke S."/>
            <person name="Chen Y.Y."/>
            <person name="Wu W.L."/>
            <person name="Hsu J.L."/>
            <person name="Lin Y.F."/>
            <person name="Huang M.D."/>
            <person name="Li C.Y."/>
            <person name="Huang L."/>
            <person name="Wang Z.W."/>
            <person name="Zhao X."/>
            <person name="Zhong W.Y."/>
            <person name="Peng D.H."/>
            <person name="Ahmad S."/>
            <person name="Lan S."/>
            <person name="Zhang J.S."/>
            <person name="Tsai W.C."/>
            <person name="Van de Peer Y."/>
            <person name="Liu Z.J."/>
        </authorList>
    </citation>
    <scope>NUCLEOTIDE SEQUENCE</scope>
    <source>
        <strain evidence="1">SCP</strain>
    </source>
</reference>
<keyword evidence="2" id="KW-1185">Reference proteome</keyword>
<dbReference type="Proteomes" id="UP001179952">
    <property type="component" value="Unassembled WGS sequence"/>
</dbReference>
<protein>
    <submittedName>
        <fullName evidence="1">Uncharacterized protein</fullName>
    </submittedName>
</protein>
<name>A0AAV9AB07_ACOGR</name>
<proteinExistence type="predicted"/>
<dbReference type="AlphaFoldDB" id="A0AAV9AB07"/>
<evidence type="ECO:0000313" key="2">
    <source>
        <dbReference type="Proteomes" id="UP001179952"/>
    </source>
</evidence>
<reference evidence="1" key="2">
    <citation type="submission" date="2023-06" db="EMBL/GenBank/DDBJ databases">
        <authorList>
            <person name="Ma L."/>
            <person name="Liu K.-W."/>
            <person name="Li Z."/>
            <person name="Hsiao Y.-Y."/>
            <person name="Qi Y."/>
            <person name="Fu T."/>
            <person name="Tang G."/>
            <person name="Zhang D."/>
            <person name="Sun W.-H."/>
            <person name="Liu D.-K."/>
            <person name="Li Y."/>
            <person name="Chen G.-Z."/>
            <person name="Liu X.-D."/>
            <person name="Liao X.-Y."/>
            <person name="Jiang Y.-T."/>
            <person name="Yu X."/>
            <person name="Hao Y."/>
            <person name="Huang J."/>
            <person name="Zhao X.-W."/>
            <person name="Ke S."/>
            <person name="Chen Y.-Y."/>
            <person name="Wu W.-L."/>
            <person name="Hsu J.-L."/>
            <person name="Lin Y.-F."/>
            <person name="Huang M.-D."/>
            <person name="Li C.-Y."/>
            <person name="Huang L."/>
            <person name="Wang Z.-W."/>
            <person name="Zhao X."/>
            <person name="Zhong W.-Y."/>
            <person name="Peng D.-H."/>
            <person name="Ahmad S."/>
            <person name="Lan S."/>
            <person name="Zhang J.-S."/>
            <person name="Tsai W.-C."/>
            <person name="Van De Peer Y."/>
            <person name="Liu Z.-J."/>
        </authorList>
    </citation>
    <scope>NUCLEOTIDE SEQUENCE</scope>
    <source>
        <strain evidence="1">SCP</strain>
        <tissue evidence="1">Leaves</tissue>
    </source>
</reference>
<organism evidence="1 2">
    <name type="scientific">Acorus gramineus</name>
    <name type="common">Dwarf sweet flag</name>
    <dbReference type="NCBI Taxonomy" id="55184"/>
    <lineage>
        <taxon>Eukaryota</taxon>
        <taxon>Viridiplantae</taxon>
        <taxon>Streptophyta</taxon>
        <taxon>Embryophyta</taxon>
        <taxon>Tracheophyta</taxon>
        <taxon>Spermatophyta</taxon>
        <taxon>Magnoliopsida</taxon>
        <taxon>Liliopsida</taxon>
        <taxon>Acoraceae</taxon>
        <taxon>Acorus</taxon>
    </lineage>
</organism>
<sequence length="66" mass="7746">MGQSYKDDHLIWNYITSTNNSEAYKYFENYLKPPSNRTINDSHGESLIIMYNRGPGDLREVVHHIT</sequence>
<dbReference type="EMBL" id="JAUJYN010000010">
    <property type="protein sequence ID" value="KAK1261305.1"/>
    <property type="molecule type" value="Genomic_DNA"/>
</dbReference>
<comment type="caution">
    <text evidence="1">The sequence shown here is derived from an EMBL/GenBank/DDBJ whole genome shotgun (WGS) entry which is preliminary data.</text>
</comment>
<accession>A0AAV9AB07</accession>
<gene>
    <name evidence="1" type="ORF">QJS04_geneDACA021634</name>
</gene>